<proteinExistence type="predicted"/>
<accession>A0A922FP01</accession>
<dbReference type="AlphaFoldDB" id="A0A922FP01"/>
<gene>
    <name evidence="2" type="ORF">I3842_02G050000</name>
</gene>
<dbReference type="Pfam" id="PF04782">
    <property type="entry name" value="DUF632"/>
    <property type="match status" value="1"/>
</dbReference>
<feature type="domain" description="DUF632" evidence="1">
    <location>
        <begin position="17"/>
        <end position="68"/>
    </location>
</feature>
<comment type="caution">
    <text evidence="2">The sequence shown here is derived from an EMBL/GenBank/DDBJ whole genome shotgun (WGS) entry which is preliminary data.</text>
</comment>
<evidence type="ECO:0000259" key="1">
    <source>
        <dbReference type="Pfam" id="PF04782"/>
    </source>
</evidence>
<reference evidence="2" key="1">
    <citation type="submission" date="2021-01" db="EMBL/GenBank/DDBJ databases">
        <authorList>
            <person name="Lovell J.T."/>
            <person name="Bentley N."/>
            <person name="Bhattarai G."/>
            <person name="Jenkins J.W."/>
            <person name="Sreedasyam A."/>
            <person name="Alarcon Y."/>
            <person name="Bock C."/>
            <person name="Boston L."/>
            <person name="Carlson J."/>
            <person name="Cervantes K."/>
            <person name="Clermont K."/>
            <person name="Krom N."/>
            <person name="Kubenka K."/>
            <person name="Mamidi S."/>
            <person name="Mattison C."/>
            <person name="Monteros M."/>
            <person name="Pisani C."/>
            <person name="Plott C."/>
            <person name="Rajasekar S."/>
            <person name="Rhein H.S."/>
            <person name="Rohla C."/>
            <person name="Song M."/>
            <person name="Hilaire R.S."/>
            <person name="Shu S."/>
            <person name="Wells L."/>
            <person name="Wang X."/>
            <person name="Webber J."/>
            <person name="Heerema R.J."/>
            <person name="Klein P."/>
            <person name="Conner P."/>
            <person name="Grauke L."/>
            <person name="Grimwood J."/>
            <person name="Schmutz J."/>
            <person name="Randall J.J."/>
        </authorList>
    </citation>
    <scope>NUCLEOTIDE SEQUENCE</scope>
    <source>
        <tissue evidence="2">Leaf</tissue>
    </source>
</reference>
<evidence type="ECO:0000313" key="3">
    <source>
        <dbReference type="Proteomes" id="UP000811246"/>
    </source>
</evidence>
<dbReference type="Proteomes" id="UP000811246">
    <property type="component" value="Chromosome 2"/>
</dbReference>
<sequence>MEKFSLLIKKNITFDRSDMCLSFENISSVMEKLCMWEEKLYTKVKAQEIFHAVHEKKCSELKLLIAIGQDFTVRFVVLIYLTLLNALGDVLVNLYKPILAETLLYFFKIHLNKMIRNTTQNLLLEIDMSIKALESSTC</sequence>
<name>A0A922FP01_CARIL</name>
<dbReference type="InterPro" id="IPR006867">
    <property type="entry name" value="DUF632"/>
</dbReference>
<evidence type="ECO:0000313" key="2">
    <source>
        <dbReference type="EMBL" id="KAG6725818.1"/>
    </source>
</evidence>
<organism evidence="2 3">
    <name type="scientific">Carya illinoinensis</name>
    <name type="common">Pecan</name>
    <dbReference type="NCBI Taxonomy" id="32201"/>
    <lineage>
        <taxon>Eukaryota</taxon>
        <taxon>Viridiplantae</taxon>
        <taxon>Streptophyta</taxon>
        <taxon>Embryophyta</taxon>
        <taxon>Tracheophyta</taxon>
        <taxon>Spermatophyta</taxon>
        <taxon>Magnoliopsida</taxon>
        <taxon>eudicotyledons</taxon>
        <taxon>Gunneridae</taxon>
        <taxon>Pentapetalae</taxon>
        <taxon>rosids</taxon>
        <taxon>fabids</taxon>
        <taxon>Fagales</taxon>
        <taxon>Juglandaceae</taxon>
        <taxon>Carya</taxon>
    </lineage>
</organism>
<protein>
    <recommendedName>
        <fullName evidence="1">DUF632 domain-containing protein</fullName>
    </recommendedName>
</protein>
<dbReference type="EMBL" id="CM031826">
    <property type="protein sequence ID" value="KAG6725818.1"/>
    <property type="molecule type" value="Genomic_DNA"/>
</dbReference>